<gene>
    <name evidence="2" type="ORF">AVDCRST_MAG30-1144</name>
</gene>
<feature type="compositionally biased region" description="Basic residues" evidence="1">
    <location>
        <begin position="46"/>
        <end position="55"/>
    </location>
</feature>
<feature type="compositionally biased region" description="Basic and acidic residues" evidence="1">
    <location>
        <begin position="185"/>
        <end position="198"/>
    </location>
</feature>
<protein>
    <submittedName>
        <fullName evidence="2">Beta-lactamase domain protein</fullName>
    </submittedName>
</protein>
<evidence type="ECO:0000256" key="1">
    <source>
        <dbReference type="SAM" id="MobiDB-lite"/>
    </source>
</evidence>
<sequence length="266" mass="29420">AHHCARQVACVAGRGRRVQRLPRGARRHAAAARLRQRGVRQAPRAHGLRRPRRGRPQPPARRPLLRPRPLRVGADLRAAPAARPGPALAGHRHPGAARASRARGRARGVPDGLRGRGHARPPHRGRLRPARVRPGRRARGRAAARALPARPALPADQRDRALDGRRARAAPDLRRRLRAVGRALRLRDGHRAPVHRGDAPAPRAPGPARPPHSARGRRARPPRRRGPPRAHPHLRRAGPRVGGQRGLRGLRRGGRDRPRGRRLRRL</sequence>
<evidence type="ECO:0000313" key="2">
    <source>
        <dbReference type="EMBL" id="CAA9486791.1"/>
    </source>
</evidence>
<accession>A0A6J4S5C5</accession>
<reference evidence="2" key="1">
    <citation type="submission" date="2020-02" db="EMBL/GenBank/DDBJ databases">
        <authorList>
            <person name="Meier V. D."/>
        </authorList>
    </citation>
    <scope>NUCLEOTIDE SEQUENCE</scope>
    <source>
        <strain evidence="2">AVDCRST_MAG30</strain>
    </source>
</reference>
<feature type="non-terminal residue" evidence="2">
    <location>
        <position position="266"/>
    </location>
</feature>
<dbReference type="EMBL" id="CADCVS010000176">
    <property type="protein sequence ID" value="CAA9486791.1"/>
    <property type="molecule type" value="Genomic_DNA"/>
</dbReference>
<proteinExistence type="predicted"/>
<organism evidence="2">
    <name type="scientific">uncultured Solirubrobacteraceae bacterium</name>
    <dbReference type="NCBI Taxonomy" id="1162706"/>
    <lineage>
        <taxon>Bacteria</taxon>
        <taxon>Bacillati</taxon>
        <taxon>Actinomycetota</taxon>
        <taxon>Thermoleophilia</taxon>
        <taxon>Solirubrobacterales</taxon>
        <taxon>Solirubrobacteraceae</taxon>
        <taxon>environmental samples</taxon>
    </lineage>
</organism>
<feature type="compositionally biased region" description="Basic residues" evidence="1">
    <location>
        <begin position="248"/>
        <end position="266"/>
    </location>
</feature>
<dbReference type="AlphaFoldDB" id="A0A6J4S5C5"/>
<feature type="compositionally biased region" description="Basic residues" evidence="1">
    <location>
        <begin position="90"/>
        <end position="106"/>
    </location>
</feature>
<feature type="compositionally biased region" description="Basic residues" evidence="1">
    <location>
        <begin position="212"/>
        <end position="238"/>
    </location>
</feature>
<feature type="region of interest" description="Disordered" evidence="1">
    <location>
        <begin position="184"/>
        <end position="266"/>
    </location>
</feature>
<feature type="compositionally biased region" description="Low complexity" evidence="1">
    <location>
        <begin position="70"/>
        <end position="89"/>
    </location>
</feature>
<feature type="compositionally biased region" description="Basic and acidic residues" evidence="1">
    <location>
        <begin position="156"/>
        <end position="167"/>
    </location>
</feature>
<feature type="compositionally biased region" description="Basic residues" evidence="1">
    <location>
        <begin position="115"/>
        <end position="142"/>
    </location>
</feature>
<feature type="compositionally biased region" description="Low complexity" evidence="1">
    <location>
        <begin position="143"/>
        <end position="155"/>
    </location>
</feature>
<name>A0A6J4S5C5_9ACTN</name>
<feature type="non-terminal residue" evidence="2">
    <location>
        <position position="1"/>
    </location>
</feature>
<feature type="region of interest" description="Disordered" evidence="1">
    <location>
        <begin position="31"/>
        <end position="167"/>
    </location>
</feature>